<dbReference type="InterPro" id="IPR032216">
    <property type="entry name" value="DUF5035"/>
</dbReference>
<gene>
    <name evidence="1" type="ORF">EZS27_028990</name>
</gene>
<evidence type="ECO:0000313" key="1">
    <source>
        <dbReference type="EMBL" id="KAA6321349.1"/>
    </source>
</evidence>
<name>A0A5J4QJ53_9ZZZZ</name>
<dbReference type="AlphaFoldDB" id="A0A5J4QJ53"/>
<accession>A0A5J4QJ53</accession>
<dbReference type="EMBL" id="SNRY01003337">
    <property type="protein sequence ID" value="KAA6321349.1"/>
    <property type="molecule type" value="Genomic_DNA"/>
</dbReference>
<dbReference type="PROSITE" id="PS51257">
    <property type="entry name" value="PROKAR_LIPOPROTEIN"/>
    <property type="match status" value="1"/>
</dbReference>
<dbReference type="Pfam" id="PF16438">
    <property type="entry name" value="DUF5035"/>
    <property type="match status" value="1"/>
</dbReference>
<comment type="caution">
    <text evidence="1">The sequence shown here is derived from an EMBL/GenBank/DDBJ whole genome shotgun (WGS) entry which is preliminary data.</text>
</comment>
<organism evidence="1">
    <name type="scientific">termite gut metagenome</name>
    <dbReference type="NCBI Taxonomy" id="433724"/>
    <lineage>
        <taxon>unclassified sequences</taxon>
        <taxon>metagenomes</taxon>
        <taxon>organismal metagenomes</taxon>
    </lineage>
</organism>
<proteinExistence type="predicted"/>
<sequence length="77" mass="8829">MKKLLFVFLVLNFLFSACKTSEDDIPVIEMVSLYVNDSKTNYRDKTEDLPVLAIGDELTIELKLTGRKMGLSRFLIQ</sequence>
<reference evidence="1" key="1">
    <citation type="submission" date="2019-03" db="EMBL/GenBank/DDBJ databases">
        <title>Single cell metagenomics reveals metabolic interactions within the superorganism composed of flagellate Streblomastix strix and complex community of Bacteroidetes bacteria on its surface.</title>
        <authorList>
            <person name="Treitli S.C."/>
            <person name="Kolisko M."/>
            <person name="Husnik F."/>
            <person name="Keeling P."/>
            <person name="Hampl V."/>
        </authorList>
    </citation>
    <scope>NUCLEOTIDE SEQUENCE</scope>
    <source>
        <strain evidence="1">STM</strain>
    </source>
</reference>
<protein>
    <submittedName>
        <fullName evidence="1">Uncharacterized protein</fullName>
    </submittedName>
</protein>